<evidence type="ECO:0000313" key="1">
    <source>
        <dbReference type="EMBL" id="QQN57488.1"/>
    </source>
</evidence>
<evidence type="ECO:0008006" key="3">
    <source>
        <dbReference type="Google" id="ProtNLM"/>
    </source>
</evidence>
<evidence type="ECO:0000313" key="2">
    <source>
        <dbReference type="Proteomes" id="UP000595426"/>
    </source>
</evidence>
<dbReference type="EMBL" id="CP067018">
    <property type="protein sequence ID" value="QQN57488.1"/>
    <property type="molecule type" value="Genomic_DNA"/>
</dbReference>
<proteinExistence type="predicted"/>
<accession>A0A7T7UWE9</accession>
<reference evidence="1 2" key="1">
    <citation type="submission" date="2020-12" db="EMBL/GenBank/DDBJ databases">
        <title>FDA dAtabase for Regulatory Grade micrObial Sequences (FDA-ARGOS): Supporting development and validation of Infectious Disease Dx tests.</title>
        <authorList>
            <person name="Kerrigan L."/>
            <person name="Long C."/>
            <person name="Tallon L."/>
            <person name="Sadzewicz L."/>
            <person name="Zhao X."/>
            <person name="Boylan J."/>
            <person name="Ott S."/>
            <person name="Bowen H."/>
            <person name="Vavikolanu K."/>
            <person name="Mehta A."/>
            <person name="Aluvathingal J."/>
            <person name="Nadendla S."/>
            <person name="Yan Y."/>
            <person name="Sichtig H."/>
        </authorList>
    </citation>
    <scope>NUCLEOTIDE SEQUENCE [LARGE SCALE GENOMIC DNA]</scope>
    <source>
        <strain evidence="1 2">FDAARGOS_1031</strain>
    </source>
</reference>
<sequence length="65" mass="7346">MKIASTVCRKIKESNELSLRLASVLGVKQVAVEQLATRKSNKLCHYGCVLIYKEFGLTENEIFEN</sequence>
<dbReference type="AlphaFoldDB" id="A0A7T7UWE9"/>
<dbReference type="RefSeq" id="WP_034871518.1">
    <property type="nucleotide sequence ID" value="NZ_CP067018.1"/>
</dbReference>
<name>A0A7T7UWE9_9FLAO</name>
<gene>
    <name evidence="1" type="ORF">I6H88_13650</name>
</gene>
<protein>
    <recommendedName>
        <fullName evidence="3">XRE family transcriptional regulator</fullName>
    </recommendedName>
</protein>
<organism evidence="1 2">
    <name type="scientific">Elizabethkingia bruuniana</name>
    <dbReference type="NCBI Taxonomy" id="1756149"/>
    <lineage>
        <taxon>Bacteria</taxon>
        <taxon>Pseudomonadati</taxon>
        <taxon>Bacteroidota</taxon>
        <taxon>Flavobacteriia</taxon>
        <taxon>Flavobacteriales</taxon>
        <taxon>Weeksellaceae</taxon>
        <taxon>Elizabethkingia</taxon>
    </lineage>
</organism>
<keyword evidence="2" id="KW-1185">Reference proteome</keyword>
<dbReference type="Proteomes" id="UP000595426">
    <property type="component" value="Chromosome"/>
</dbReference>